<keyword evidence="1" id="KW-1133">Transmembrane helix</keyword>
<dbReference type="Proteomes" id="UP000761264">
    <property type="component" value="Unassembled WGS sequence"/>
</dbReference>
<comment type="caution">
    <text evidence="2">The sequence shown here is derived from an EMBL/GenBank/DDBJ whole genome shotgun (WGS) entry which is preliminary data.</text>
</comment>
<organism evidence="2 3">
    <name type="scientific">Pelagibius litoralis</name>
    <dbReference type="NCBI Taxonomy" id="374515"/>
    <lineage>
        <taxon>Bacteria</taxon>
        <taxon>Pseudomonadati</taxon>
        <taxon>Pseudomonadota</taxon>
        <taxon>Alphaproteobacteria</taxon>
        <taxon>Rhodospirillales</taxon>
        <taxon>Rhodovibrionaceae</taxon>
        <taxon>Pelagibius</taxon>
    </lineage>
</organism>
<reference evidence="2" key="1">
    <citation type="submission" date="2020-03" db="EMBL/GenBank/DDBJ databases">
        <title>Genome of Pelagibius litoralis DSM 21314T.</title>
        <authorList>
            <person name="Wang G."/>
        </authorList>
    </citation>
    <scope>NUCLEOTIDE SEQUENCE</scope>
    <source>
        <strain evidence="2">DSM 21314</strain>
    </source>
</reference>
<keyword evidence="1" id="KW-0812">Transmembrane</keyword>
<sequence length="137" mass="15598">MFQQYASSEDFDGASPRKPSELLDQQVAQRDPFIEHYFKRIDPQLAASFSEEQCAAIKEMFGARGVAKHAVELRRSVPIGWRRYYLVLLMGRERRTFDRLFSEGATTRPFLLLGYAITATLWMIPAVAVALALQALL</sequence>
<dbReference type="EMBL" id="JAAQPH010000003">
    <property type="protein sequence ID" value="NIA68091.1"/>
    <property type="molecule type" value="Genomic_DNA"/>
</dbReference>
<dbReference type="AlphaFoldDB" id="A0A967EV36"/>
<dbReference type="RefSeq" id="WP_167222288.1">
    <property type="nucleotide sequence ID" value="NZ_JAAQPH010000003.1"/>
</dbReference>
<gene>
    <name evidence="2" type="ORF">HBA54_05760</name>
</gene>
<keyword evidence="3" id="KW-1185">Reference proteome</keyword>
<proteinExistence type="predicted"/>
<evidence type="ECO:0000313" key="2">
    <source>
        <dbReference type="EMBL" id="NIA68091.1"/>
    </source>
</evidence>
<accession>A0A967EV36</accession>
<protein>
    <submittedName>
        <fullName evidence="2">3-phosphoshikimate 1-carboxyvinyltransferase</fullName>
    </submittedName>
</protein>
<name>A0A967EV36_9PROT</name>
<feature type="transmembrane region" description="Helical" evidence="1">
    <location>
        <begin position="110"/>
        <end position="133"/>
    </location>
</feature>
<evidence type="ECO:0000256" key="1">
    <source>
        <dbReference type="SAM" id="Phobius"/>
    </source>
</evidence>
<keyword evidence="1" id="KW-0472">Membrane</keyword>
<evidence type="ECO:0000313" key="3">
    <source>
        <dbReference type="Proteomes" id="UP000761264"/>
    </source>
</evidence>